<dbReference type="eggNOG" id="COG1330">
    <property type="taxonomic scope" value="Bacteria"/>
</dbReference>
<evidence type="ECO:0000256" key="4">
    <source>
        <dbReference type="ARBA" id="ARBA00022801"/>
    </source>
</evidence>
<evidence type="ECO:0000313" key="11">
    <source>
        <dbReference type="EMBL" id="ELA08318.1"/>
    </source>
</evidence>
<dbReference type="Pfam" id="PF17946">
    <property type="entry name" value="RecC_C"/>
    <property type="match status" value="1"/>
</dbReference>
<dbReference type="InterPro" id="IPR011335">
    <property type="entry name" value="Restrct_endonuc-II-like"/>
</dbReference>
<dbReference type="PATRIC" id="fig|1230338.3.peg.1519"/>
<keyword evidence="4" id="KW-0378">Hydrolase</keyword>
<keyword evidence="7" id="KW-0067">ATP-binding</keyword>
<evidence type="ECO:0000256" key="7">
    <source>
        <dbReference type="ARBA" id="ARBA00022840"/>
    </source>
</evidence>
<dbReference type="Gene3D" id="1.10.486.10">
    <property type="entry name" value="PCRA, domain 4"/>
    <property type="match status" value="1"/>
</dbReference>
<dbReference type="Pfam" id="PF04257">
    <property type="entry name" value="Exonuc_V_gamma"/>
    <property type="match status" value="1"/>
</dbReference>
<keyword evidence="3" id="KW-0227">DNA damage</keyword>
<evidence type="ECO:0000256" key="5">
    <source>
        <dbReference type="ARBA" id="ARBA00022806"/>
    </source>
</evidence>
<proteinExistence type="predicted"/>
<keyword evidence="1" id="KW-0540">Nuclease</keyword>
<keyword evidence="6" id="KW-0269">Exonuclease</keyword>
<dbReference type="OrthoDB" id="9762834at2"/>
<dbReference type="GO" id="GO:0004386">
    <property type="term" value="F:helicase activity"/>
    <property type="evidence" value="ECO:0007669"/>
    <property type="project" value="UniProtKB-KW"/>
</dbReference>
<dbReference type="Gene3D" id="3.40.50.10930">
    <property type="match status" value="2"/>
</dbReference>
<sequence>MKHFTPSTPKTGFNIIQSNKIEKLLENFLRLYQQSINEHSIFEPFYVIVPSQVMGDWLKKQVANAFGISTLITTEFWGRFYWQLLKKVLKNVSDEAPLSKNVMQWQIFSYLLAQHTQIVNDKTHPLFGFIEPMLADAQAEKPPSANFTKTTFTKTTQESHNKTQSLERRFWQFAGEMAGMLNRYMTYRSEWLFLWGRGEKVNVAELIAKKDIFQSKLQHYDTKTPDWLQEHYENLEQAQRFLWCQFFDATYKKRQQLQKNFWQTIEQGIEQHALPKQAILFTVQQLPPNELDELRKLSRYMPVTLLHFNPSEQFWADIVDKNWFLQQQLTNPDAIDLKDYGHSLLSRFGKQSREVFALLANLSGNDDDQGFLTIWQDDFVEETQSTSVLAQLQQDILMLDETETAQKVTELLQIVKDNDKLQQKRKYEERIKPNLPWQLHQIDNRIDNSLAVHACHSMVRQLEVLRGQIVAWLNQDTRRQLSDILVLLPNIEQQRTAIEAIFPKGKGADGFTLPAKVTGVASQAVNQLWHAVMGYYTLLNQVGARFHCADVCDWLMLAPMYESFGLSAEQMRRGCELLKNAGFVRGFDEMHLCQTLHSHDDDYRYTFAYALERLVAGLLMPNSQAVRFGEYQNLAGDIEAIQPLAGLSFSDKPIVIALCDIYQTLQQNRYLLGVKKSVYHWLNDIENLMQDKFNVFKQTQAWKTIFVAQNQIKSQLKANHLNLTLNLNFVLYGIDEALLTQQVRAEPSGMITFARIGTVRNIPYKLVVMLNLNLSEFPQQEPPSRYNLMQAGIGKRGDRFREDDDLGAFLDAILCARQACWLFYNYKSMSDTHEHLPATPVQELLGFLQNQTWQSETLTENLTKNFTKQVLDYFVTWHQVLPFDEGYFSHFLQEDTLSKNAFWQQKMATAPPAKIWYQLYHALHHSSDGLYVNNFAKTNKVNLWQKSDLNQWLQNWQRQRPALSQLHSVQGDTKSKNHNSNNHSKVQFIKLSQLIGAGQNPAQSFIHAQKLFTHRFAQIDEAYESLNLNALGKYQLNEALIAGFNVSDTDVKDADAKGTDVNAKQLLSTSALAFNDILPSGVNRYQALWQQENELQQAMQDFYQQLQRINEQHVNNSLSNEKPTFITLKNLQTKAKQNFNTNSKNWLTGLITKTQAQTLSLEVIGLNDDGSFYENDNHLQQSMVQHITITANLPNANNINDNNGYWLNYLPNKGSQRHQLAFWLQHLCWQVVRKTSQQQVMEQHGFSLWQYQGKTLYLPAIQWQLAYTWLQDWLMFWQLSRCQLLILPPATTLTYLAKQDTAKTVGDLIKNWIAGNYQSYNTVENFDFELWQLLIGEQKPTVILPFLQSLAAWLYQPLQDHLIDIGEQAKLIK</sequence>
<dbReference type="STRING" id="1230338.MOMA_07141"/>
<keyword evidence="5" id="KW-0347">Helicase</keyword>
<dbReference type="Proteomes" id="UP000023795">
    <property type="component" value="Unassembled WGS sequence"/>
</dbReference>
<dbReference type="InterPro" id="IPR027417">
    <property type="entry name" value="P-loop_NTPase"/>
</dbReference>
<dbReference type="GO" id="GO:0004527">
    <property type="term" value="F:exonuclease activity"/>
    <property type="evidence" value="ECO:0007669"/>
    <property type="project" value="UniProtKB-KW"/>
</dbReference>
<dbReference type="PANTHER" id="PTHR30591">
    <property type="entry name" value="RECBCD ENZYME SUBUNIT RECC"/>
    <property type="match status" value="1"/>
</dbReference>
<dbReference type="GO" id="GO:0003677">
    <property type="term" value="F:DNA binding"/>
    <property type="evidence" value="ECO:0007669"/>
    <property type="project" value="UniProtKB-KW"/>
</dbReference>
<keyword evidence="2" id="KW-0547">Nucleotide-binding</keyword>
<keyword evidence="9" id="KW-0234">DNA repair</keyword>
<evidence type="ECO:0000256" key="6">
    <source>
        <dbReference type="ARBA" id="ARBA00022839"/>
    </source>
</evidence>
<dbReference type="SUPFAM" id="SSF52540">
    <property type="entry name" value="P-loop containing nucleoside triphosphate hydrolases"/>
    <property type="match status" value="2"/>
</dbReference>
<dbReference type="InterPro" id="IPR041500">
    <property type="entry name" value="RecC_C"/>
</dbReference>
<reference evidence="11 12" key="1">
    <citation type="journal article" date="2013" name="Genome Announc.">
        <title>Genome Sequence of Moraxella macacae 0408225, a Novel Bacterial Species Isolated from a Cynomolgus Macaque with Epistaxis.</title>
        <authorList>
            <person name="Ladner J.T."/>
            <person name="Whitehouse C.A."/>
            <person name="Koroleva G.I."/>
            <person name="Palacios G.F."/>
        </authorList>
    </citation>
    <scope>NUCLEOTIDE SEQUENCE [LARGE SCALE GENOMIC DNA]</scope>
    <source>
        <strain evidence="11 12">0408225</strain>
    </source>
</reference>
<evidence type="ECO:0000313" key="12">
    <source>
        <dbReference type="Proteomes" id="UP000023795"/>
    </source>
</evidence>
<evidence type="ECO:0000256" key="9">
    <source>
        <dbReference type="ARBA" id="ARBA00023204"/>
    </source>
</evidence>
<evidence type="ECO:0000256" key="2">
    <source>
        <dbReference type="ARBA" id="ARBA00022741"/>
    </source>
</evidence>
<dbReference type="PANTHER" id="PTHR30591:SF1">
    <property type="entry name" value="RECBCD ENZYME SUBUNIT RECC"/>
    <property type="match status" value="1"/>
</dbReference>
<comment type="caution">
    <text evidence="11">The sequence shown here is derived from an EMBL/GenBank/DDBJ whole genome shotgun (WGS) entry which is preliminary data.</text>
</comment>
<dbReference type="EMBL" id="ANIN01000002">
    <property type="protein sequence ID" value="ELA08318.1"/>
    <property type="molecule type" value="Genomic_DNA"/>
</dbReference>
<dbReference type="GO" id="GO:0006310">
    <property type="term" value="P:DNA recombination"/>
    <property type="evidence" value="ECO:0007669"/>
    <property type="project" value="TreeGrafter"/>
</dbReference>
<feature type="domain" description="RecC C-terminal" evidence="10">
    <location>
        <begin position="989"/>
        <end position="1299"/>
    </location>
</feature>
<keyword evidence="12" id="KW-1185">Reference proteome</keyword>
<organism evidence="11 12">
    <name type="scientific">Moraxella macacae 0408225</name>
    <dbReference type="NCBI Taxonomy" id="1230338"/>
    <lineage>
        <taxon>Bacteria</taxon>
        <taxon>Pseudomonadati</taxon>
        <taxon>Pseudomonadota</taxon>
        <taxon>Gammaproteobacteria</taxon>
        <taxon>Moraxellales</taxon>
        <taxon>Moraxellaceae</taxon>
        <taxon>Moraxella</taxon>
    </lineage>
</organism>
<dbReference type="SUPFAM" id="SSF52980">
    <property type="entry name" value="Restriction endonuclease-like"/>
    <property type="match status" value="1"/>
</dbReference>
<keyword evidence="8" id="KW-0238">DNA-binding</keyword>
<evidence type="ECO:0000259" key="10">
    <source>
        <dbReference type="Pfam" id="PF17946"/>
    </source>
</evidence>
<dbReference type="GO" id="GO:0006281">
    <property type="term" value="P:DNA repair"/>
    <property type="evidence" value="ECO:0007669"/>
    <property type="project" value="UniProtKB-KW"/>
</dbReference>
<evidence type="ECO:0000256" key="3">
    <source>
        <dbReference type="ARBA" id="ARBA00022763"/>
    </source>
</evidence>
<gene>
    <name evidence="11" type="ORF">MOMA_07141</name>
</gene>
<dbReference type="Gene3D" id="3.40.50.300">
    <property type="entry name" value="P-loop containing nucleotide triphosphate hydrolases"/>
    <property type="match status" value="1"/>
</dbReference>
<protein>
    <submittedName>
        <fullName evidence="11">Exoribodeoxynuclease V, gamma subunit</fullName>
    </submittedName>
</protein>
<name>L2F782_9GAMM</name>
<evidence type="ECO:0000256" key="1">
    <source>
        <dbReference type="ARBA" id="ARBA00022722"/>
    </source>
</evidence>
<evidence type="ECO:0000256" key="8">
    <source>
        <dbReference type="ARBA" id="ARBA00023125"/>
    </source>
</evidence>
<accession>L2F782</accession>
<dbReference type="RefSeq" id="WP_009501871.1">
    <property type="nucleotide sequence ID" value="NZ_ANIN01000002.1"/>
</dbReference>
<dbReference type="GO" id="GO:0005524">
    <property type="term" value="F:ATP binding"/>
    <property type="evidence" value="ECO:0007669"/>
    <property type="project" value="UniProtKB-KW"/>
</dbReference>